<dbReference type="EMBL" id="BDCO01000002">
    <property type="protein sequence ID" value="GAT31871.1"/>
    <property type="molecule type" value="Genomic_DNA"/>
</dbReference>
<keyword evidence="3" id="KW-1185">Reference proteome</keyword>
<dbReference type="AlphaFoldDB" id="A0A146G2H8"/>
<keyword evidence="1" id="KW-0472">Membrane</keyword>
<keyword evidence="1" id="KW-0812">Transmembrane</keyword>
<dbReference type="OrthoDB" id="195514at2"/>
<comment type="caution">
    <text evidence="2">The sequence shown here is derived from an EMBL/GenBank/DDBJ whole genome shotgun (WGS) entry which is preliminary data.</text>
</comment>
<dbReference type="RefSeq" id="WP_075077745.1">
    <property type="nucleotide sequence ID" value="NZ_BDCO01000002.1"/>
</dbReference>
<reference evidence="3" key="1">
    <citation type="journal article" date="2017" name="Genome Announc.">
        <title>Draft Genome Sequence of Terrimicrobium sacchariphilum NM-5T, a Facultative Anaerobic Soil Bacterium of the Class Spartobacteria.</title>
        <authorList>
            <person name="Qiu Y.L."/>
            <person name="Tourlousse D.M."/>
            <person name="Matsuura N."/>
            <person name="Ohashi A."/>
            <person name="Sekiguchi Y."/>
        </authorList>
    </citation>
    <scope>NUCLEOTIDE SEQUENCE [LARGE SCALE GENOMIC DNA]</scope>
    <source>
        <strain evidence="3">NM-5</strain>
    </source>
</reference>
<organism evidence="2 3">
    <name type="scientific">Terrimicrobium sacchariphilum</name>
    <dbReference type="NCBI Taxonomy" id="690879"/>
    <lineage>
        <taxon>Bacteria</taxon>
        <taxon>Pseudomonadati</taxon>
        <taxon>Verrucomicrobiota</taxon>
        <taxon>Terrimicrobiia</taxon>
        <taxon>Terrimicrobiales</taxon>
        <taxon>Terrimicrobiaceae</taxon>
        <taxon>Terrimicrobium</taxon>
    </lineage>
</organism>
<proteinExistence type="predicted"/>
<gene>
    <name evidence="2" type="ORF">TSACC_2265</name>
</gene>
<keyword evidence="1" id="KW-1133">Transmembrane helix</keyword>
<dbReference type="STRING" id="690879.TSACC_2265"/>
<sequence length="152" mass="15923">MSKDGRKGFSLVEVVLALGICAFVLVALLGLFSTGLRAGRESEEQVQAANLASQILATRVAAAGDTNLPSFAIPAAALTNGFADIYPSGGGLVGLDGRTNSTPTYRIICRAGTNSETGPRIARVYLMLSWPYQAALSNAAGRYEVSSYVTLY</sequence>
<dbReference type="Pfam" id="PF07963">
    <property type="entry name" value="N_methyl"/>
    <property type="match status" value="1"/>
</dbReference>
<evidence type="ECO:0000313" key="3">
    <source>
        <dbReference type="Proteomes" id="UP000076023"/>
    </source>
</evidence>
<name>A0A146G2H8_TERSA</name>
<dbReference type="InterPro" id="IPR012902">
    <property type="entry name" value="N_methyl_site"/>
</dbReference>
<dbReference type="Proteomes" id="UP000076023">
    <property type="component" value="Unassembled WGS sequence"/>
</dbReference>
<evidence type="ECO:0000313" key="2">
    <source>
        <dbReference type="EMBL" id="GAT31871.1"/>
    </source>
</evidence>
<dbReference type="InParanoid" id="A0A146G2H8"/>
<evidence type="ECO:0000256" key="1">
    <source>
        <dbReference type="SAM" id="Phobius"/>
    </source>
</evidence>
<feature type="transmembrane region" description="Helical" evidence="1">
    <location>
        <begin position="12"/>
        <end position="32"/>
    </location>
</feature>
<accession>A0A146G2H8</accession>
<protein>
    <submittedName>
        <fullName evidence="2">Verru_Chthon cassette protein B</fullName>
    </submittedName>
</protein>